<feature type="region of interest" description="Disordered" evidence="2">
    <location>
        <begin position="372"/>
        <end position="442"/>
    </location>
</feature>
<organism evidence="3 4">
    <name type="scientific">Paraconiothyrium brasiliense</name>
    <dbReference type="NCBI Taxonomy" id="300254"/>
    <lineage>
        <taxon>Eukaryota</taxon>
        <taxon>Fungi</taxon>
        <taxon>Dikarya</taxon>
        <taxon>Ascomycota</taxon>
        <taxon>Pezizomycotina</taxon>
        <taxon>Dothideomycetes</taxon>
        <taxon>Pleosporomycetidae</taxon>
        <taxon>Pleosporales</taxon>
        <taxon>Massarineae</taxon>
        <taxon>Didymosphaeriaceae</taxon>
        <taxon>Paraconiothyrium</taxon>
    </lineage>
</organism>
<evidence type="ECO:0000256" key="1">
    <source>
        <dbReference type="SAM" id="Coils"/>
    </source>
</evidence>
<gene>
    <name evidence="3" type="ORF">SLS60_010266</name>
</gene>
<sequence length="442" mass="49759">MAPPANPVRLHELRVFTGTFSWSPNILKYNIEISFPGYKSYDPATWPRIPRDMIRRFDGRPYDGSMILPAGIAAFDEDVMDLFLGNVAKDWAFDILDSTNTRQPISRGFKDFPFMFTYEGTRKKKTTSCYISSPERTAYIELLGPGASNLGDTEEALVVSGHELPKSSEEAYQEMLRMLENHQPELEETRNTPAAVAQETPEAEGADAVSQAAYQQCESAFTELIELAGSQIVADAVSQAAYQQCEGAITELIDLASSQFRAVRTKLDEKVKGLRRLEQRAIAAEEKNKVLEQDLQTREHAISDLNCQIMEAKKLATKAQGDILVMDRERIASERQGQDLEMQLRSRDAELAAAKAAATQADERLMKLWGAMEKRRNSSSRKRKEVNEPPALMEAGDSRNSKRARQDQRPYVQSEHDDDESDELEEGEIREVDLPTVKTELQ</sequence>
<comment type="caution">
    <text evidence="3">The sequence shown here is derived from an EMBL/GenBank/DDBJ whole genome shotgun (WGS) entry which is preliminary data.</text>
</comment>
<dbReference type="Proteomes" id="UP001521785">
    <property type="component" value="Unassembled WGS sequence"/>
</dbReference>
<proteinExistence type="predicted"/>
<evidence type="ECO:0000313" key="4">
    <source>
        <dbReference type="Proteomes" id="UP001521785"/>
    </source>
</evidence>
<dbReference type="EMBL" id="JAKJXO020000017">
    <property type="protein sequence ID" value="KAL1594506.1"/>
    <property type="molecule type" value="Genomic_DNA"/>
</dbReference>
<feature type="compositionally biased region" description="Basic and acidic residues" evidence="2">
    <location>
        <begin position="396"/>
        <end position="408"/>
    </location>
</feature>
<keyword evidence="1" id="KW-0175">Coiled coil</keyword>
<evidence type="ECO:0000313" key="3">
    <source>
        <dbReference type="EMBL" id="KAL1594506.1"/>
    </source>
</evidence>
<name>A0ABR3QQT0_9PLEO</name>
<accession>A0ABR3QQT0</accession>
<evidence type="ECO:0000256" key="2">
    <source>
        <dbReference type="SAM" id="MobiDB-lite"/>
    </source>
</evidence>
<protein>
    <submittedName>
        <fullName evidence="3">Uncharacterized protein</fullName>
    </submittedName>
</protein>
<feature type="coiled-coil region" evidence="1">
    <location>
        <begin position="267"/>
        <end position="294"/>
    </location>
</feature>
<reference evidence="3 4" key="1">
    <citation type="submission" date="2024-02" db="EMBL/GenBank/DDBJ databases">
        <title>De novo assembly and annotation of 12 fungi associated with fruit tree decline syndrome in Ontario, Canada.</title>
        <authorList>
            <person name="Sulman M."/>
            <person name="Ellouze W."/>
            <person name="Ilyukhin E."/>
        </authorList>
    </citation>
    <scope>NUCLEOTIDE SEQUENCE [LARGE SCALE GENOMIC DNA]</scope>
    <source>
        <strain evidence="3 4">M42-189</strain>
    </source>
</reference>
<feature type="compositionally biased region" description="Acidic residues" evidence="2">
    <location>
        <begin position="416"/>
        <end position="426"/>
    </location>
</feature>
<keyword evidence="4" id="KW-1185">Reference proteome</keyword>